<protein>
    <submittedName>
        <fullName evidence="6">Glutamate synthase (NADPH/NADH) small chain</fullName>
        <ecNumber evidence="6">1.4.1.13</ecNumber>
        <ecNumber evidence="6">1.4.1.14</ecNumber>
    </submittedName>
</protein>
<dbReference type="Pfam" id="PF07992">
    <property type="entry name" value="Pyr_redox_2"/>
    <property type="match status" value="1"/>
</dbReference>
<dbReference type="SUPFAM" id="SSF51971">
    <property type="entry name" value="Nucleotide-binding domain"/>
    <property type="match status" value="2"/>
</dbReference>
<dbReference type="InterPro" id="IPR006005">
    <property type="entry name" value="Glut_synth_ssu1"/>
</dbReference>
<dbReference type="InterPro" id="IPR023753">
    <property type="entry name" value="FAD/NAD-binding_dom"/>
</dbReference>
<evidence type="ECO:0000256" key="3">
    <source>
        <dbReference type="ARBA" id="ARBA00023164"/>
    </source>
</evidence>
<sequence>MSLTREAPKKRAVGERVKDWSEVYLPMAPEKLRAQASRCMDCGVPFCHSGCPLGNLIPDWNDLVYRGRWREALTALHATNNFPEFTGRLCPAPCEDACVLAINDKAVTIKTVEQRIIDHGFDEGWVVAEPPQSRTGKRVAIIGSGPAGLAAAQQLNRAGHWVTVFERDDRLGGLMRYGIPDFKMDKAVLDRRLAQLEEEGIIFCTNATVGENVTVTELRRDFDAVLLCTGALAPRILELPGVELNGVHYAMDYLVPQNKRNAGDEIPVIDAAGKHVVIIGGGDTGADCYGTALRQGAASVTQFQIHPEPPLDMPELNPWWPQPAHILKNGPAHEEGGERAWGIHTTHFEGDENGNVKSLHAVQVERIERAEGGRRVVAVPGSETVFPADLVLIAIGYNGPERTLLTQFGLELDQRGNVKTDEDYMSVNVPAVFAAGDSRRGQSLIVWAIAEGREAAHGVDQYLMGVSKLPRTSVK</sequence>
<gene>
    <name evidence="6" type="ORF">HNQ39_000455</name>
</gene>
<dbReference type="SUPFAM" id="SSF46548">
    <property type="entry name" value="alpha-helical ferredoxin"/>
    <property type="match status" value="1"/>
</dbReference>
<accession>A0A7W9W4M9</accession>
<dbReference type="EMBL" id="JACHGW010000001">
    <property type="protein sequence ID" value="MBB6048693.1"/>
    <property type="molecule type" value="Genomic_DNA"/>
</dbReference>
<dbReference type="GO" id="GO:0016040">
    <property type="term" value="F:glutamate synthase (NADH) activity"/>
    <property type="evidence" value="ECO:0007669"/>
    <property type="project" value="UniProtKB-EC"/>
</dbReference>
<dbReference type="GO" id="GO:0051536">
    <property type="term" value="F:iron-sulfur cluster binding"/>
    <property type="evidence" value="ECO:0007669"/>
    <property type="project" value="InterPro"/>
</dbReference>
<name>A0A7W9W4M9_ARMRO</name>
<evidence type="ECO:0000256" key="2">
    <source>
        <dbReference type="ARBA" id="ARBA00023002"/>
    </source>
</evidence>
<comment type="caution">
    <text evidence="6">The sequence shown here is derived from an EMBL/GenBank/DDBJ whole genome shotgun (WGS) entry which is preliminary data.</text>
</comment>
<evidence type="ECO:0000256" key="1">
    <source>
        <dbReference type="ARBA" id="ARBA00022605"/>
    </source>
</evidence>
<dbReference type="InterPro" id="IPR028261">
    <property type="entry name" value="DPD_II"/>
</dbReference>
<evidence type="ECO:0000313" key="6">
    <source>
        <dbReference type="EMBL" id="MBB6048693.1"/>
    </source>
</evidence>
<dbReference type="PROSITE" id="PS51379">
    <property type="entry name" value="4FE4S_FER_2"/>
    <property type="match status" value="1"/>
</dbReference>
<dbReference type="PRINTS" id="PR00419">
    <property type="entry name" value="ADXRDTASE"/>
</dbReference>
<dbReference type="InterPro" id="IPR017896">
    <property type="entry name" value="4Fe4S_Fe-S-bd"/>
</dbReference>
<dbReference type="GO" id="GO:0006537">
    <property type="term" value="P:glutamate biosynthetic process"/>
    <property type="evidence" value="ECO:0007669"/>
    <property type="project" value="UniProtKB-KW"/>
</dbReference>
<keyword evidence="3" id="KW-0314">Glutamate biosynthesis</keyword>
<dbReference type="EC" id="1.4.1.13" evidence="6"/>
<dbReference type="GO" id="GO:0016639">
    <property type="term" value="F:oxidoreductase activity, acting on the CH-NH2 group of donors, NAD or NADP as acceptor"/>
    <property type="evidence" value="ECO:0007669"/>
    <property type="project" value="InterPro"/>
</dbReference>
<dbReference type="Gene3D" id="1.10.1060.10">
    <property type="entry name" value="Alpha-helical ferredoxin"/>
    <property type="match status" value="1"/>
</dbReference>
<dbReference type="AlphaFoldDB" id="A0A7W9W4M9"/>
<dbReference type="PANTHER" id="PTHR43100">
    <property type="entry name" value="GLUTAMATE SYNTHASE [NADPH] SMALL CHAIN"/>
    <property type="match status" value="1"/>
</dbReference>
<reference evidence="6 7" key="1">
    <citation type="submission" date="2020-08" db="EMBL/GenBank/DDBJ databases">
        <title>Genomic Encyclopedia of Type Strains, Phase IV (KMG-IV): sequencing the most valuable type-strain genomes for metagenomic binning, comparative biology and taxonomic classification.</title>
        <authorList>
            <person name="Goeker M."/>
        </authorList>
    </citation>
    <scope>NUCLEOTIDE SEQUENCE [LARGE SCALE GENOMIC DNA]</scope>
    <source>
        <strain evidence="6 7">DSM 23562</strain>
    </source>
</reference>
<feature type="domain" description="4Fe-4S ferredoxin-type" evidence="5">
    <location>
        <begin position="30"/>
        <end position="61"/>
    </location>
</feature>
<dbReference type="InterPro" id="IPR036188">
    <property type="entry name" value="FAD/NAD-bd_sf"/>
</dbReference>
<dbReference type="Pfam" id="PF14691">
    <property type="entry name" value="Fer4_20"/>
    <property type="match status" value="1"/>
</dbReference>
<dbReference type="InterPro" id="IPR009051">
    <property type="entry name" value="Helical_ferredxn"/>
</dbReference>
<evidence type="ECO:0000259" key="5">
    <source>
        <dbReference type="PROSITE" id="PS51379"/>
    </source>
</evidence>
<organism evidence="6 7">
    <name type="scientific">Armatimonas rosea</name>
    <dbReference type="NCBI Taxonomy" id="685828"/>
    <lineage>
        <taxon>Bacteria</taxon>
        <taxon>Bacillati</taxon>
        <taxon>Armatimonadota</taxon>
        <taxon>Armatimonadia</taxon>
        <taxon>Armatimonadales</taxon>
        <taxon>Armatimonadaceae</taxon>
        <taxon>Armatimonas</taxon>
    </lineage>
</organism>
<dbReference type="GO" id="GO:0004355">
    <property type="term" value="F:glutamate synthase (NADPH) activity"/>
    <property type="evidence" value="ECO:0007669"/>
    <property type="project" value="UniProtKB-EC"/>
</dbReference>
<keyword evidence="1" id="KW-0028">Amino-acid biosynthesis</keyword>
<proteinExistence type="predicted"/>
<dbReference type="InterPro" id="IPR051394">
    <property type="entry name" value="Glutamate_Synthase"/>
</dbReference>
<dbReference type="Gene3D" id="3.50.50.60">
    <property type="entry name" value="FAD/NAD(P)-binding domain"/>
    <property type="match status" value="2"/>
</dbReference>
<comment type="pathway">
    <text evidence="4">Amino-acid biosynthesis.</text>
</comment>
<keyword evidence="7" id="KW-1185">Reference proteome</keyword>
<evidence type="ECO:0000256" key="4">
    <source>
        <dbReference type="ARBA" id="ARBA00029440"/>
    </source>
</evidence>
<evidence type="ECO:0000313" key="7">
    <source>
        <dbReference type="Proteomes" id="UP000520814"/>
    </source>
</evidence>
<dbReference type="NCBIfam" id="TIGR01317">
    <property type="entry name" value="GOGAT_sm_gam"/>
    <property type="match status" value="1"/>
</dbReference>
<dbReference type="PANTHER" id="PTHR43100:SF1">
    <property type="entry name" value="GLUTAMATE SYNTHASE [NADPH] SMALL CHAIN"/>
    <property type="match status" value="1"/>
</dbReference>
<dbReference type="EC" id="1.4.1.14" evidence="6"/>
<keyword evidence="2 6" id="KW-0560">Oxidoreductase</keyword>
<dbReference type="Proteomes" id="UP000520814">
    <property type="component" value="Unassembled WGS sequence"/>
</dbReference>